<dbReference type="InterPro" id="IPR003713">
    <property type="entry name" value="FliS"/>
</dbReference>
<comment type="subcellular location">
    <subcellularLocation>
        <location evidence="1 6">Cytoplasm</location>
        <location evidence="1 6">Cytosol</location>
    </subcellularLocation>
</comment>
<comment type="caution">
    <text evidence="7">The sequence shown here is derived from an EMBL/GenBank/DDBJ whole genome shotgun (WGS) entry which is preliminary data.</text>
</comment>
<dbReference type="GO" id="GO:0044780">
    <property type="term" value="P:bacterial-type flagellum assembly"/>
    <property type="evidence" value="ECO:0007669"/>
    <property type="project" value="InterPro"/>
</dbReference>
<dbReference type="CDD" id="cd16098">
    <property type="entry name" value="FliS"/>
    <property type="match status" value="1"/>
</dbReference>
<evidence type="ECO:0000313" key="7">
    <source>
        <dbReference type="EMBL" id="OOC09933.1"/>
    </source>
</evidence>
<dbReference type="Proteomes" id="UP000189177">
    <property type="component" value="Unassembled WGS sequence"/>
</dbReference>
<evidence type="ECO:0000256" key="4">
    <source>
        <dbReference type="ARBA" id="ARBA00022795"/>
    </source>
</evidence>
<accession>A0A1V2ZYN0</accession>
<protein>
    <recommendedName>
        <fullName evidence="6">Flagellar secretion chaperone FliS</fullName>
    </recommendedName>
</protein>
<evidence type="ECO:0000256" key="6">
    <source>
        <dbReference type="PIRNR" id="PIRNR039090"/>
    </source>
</evidence>
<keyword evidence="3 6" id="KW-0963">Cytoplasm</keyword>
<evidence type="ECO:0000313" key="8">
    <source>
        <dbReference type="Proteomes" id="UP000189177"/>
    </source>
</evidence>
<dbReference type="PANTHER" id="PTHR34773:SF1">
    <property type="entry name" value="FLAGELLAR SECRETION CHAPERONE FLIS"/>
    <property type="match status" value="1"/>
</dbReference>
<keyword evidence="8" id="KW-1185">Reference proteome</keyword>
<keyword evidence="7" id="KW-0282">Flagellum</keyword>
<dbReference type="NCBIfam" id="TIGR00208">
    <property type="entry name" value="fliS"/>
    <property type="match status" value="1"/>
</dbReference>
<dbReference type="RefSeq" id="WP_077244379.1">
    <property type="nucleotide sequence ID" value="NZ_MUZR01000029.1"/>
</dbReference>
<evidence type="ECO:0000256" key="1">
    <source>
        <dbReference type="ARBA" id="ARBA00004514"/>
    </source>
</evidence>
<dbReference type="OrthoDB" id="9792010at2"/>
<dbReference type="EMBL" id="MUZR01000029">
    <property type="protein sequence ID" value="OOC09933.1"/>
    <property type="molecule type" value="Genomic_DNA"/>
</dbReference>
<keyword evidence="5" id="KW-0143">Chaperone</keyword>
<evidence type="ECO:0000256" key="5">
    <source>
        <dbReference type="ARBA" id="ARBA00023186"/>
    </source>
</evidence>
<comment type="similarity">
    <text evidence="2 6">Belongs to the FliS family.</text>
</comment>
<dbReference type="PIRSF" id="PIRSF039090">
    <property type="entry name" value="Flis"/>
    <property type="match status" value="1"/>
</dbReference>
<keyword evidence="7" id="KW-0966">Cell projection</keyword>
<dbReference type="SUPFAM" id="SSF101116">
    <property type="entry name" value="Flagellar export chaperone FliS"/>
    <property type="match status" value="1"/>
</dbReference>
<evidence type="ECO:0000256" key="3">
    <source>
        <dbReference type="ARBA" id="ARBA00022490"/>
    </source>
</evidence>
<dbReference type="GO" id="GO:0005829">
    <property type="term" value="C:cytosol"/>
    <property type="evidence" value="ECO:0007669"/>
    <property type="project" value="UniProtKB-SubCell"/>
</dbReference>
<keyword evidence="7" id="KW-0969">Cilium</keyword>
<dbReference type="AlphaFoldDB" id="A0A1V2ZYN0"/>
<dbReference type="STRING" id="252474.B1A74_08540"/>
<evidence type="ECO:0000256" key="2">
    <source>
        <dbReference type="ARBA" id="ARBA00008787"/>
    </source>
</evidence>
<dbReference type="PANTHER" id="PTHR34773">
    <property type="entry name" value="FLAGELLAR SECRETION CHAPERONE FLIS"/>
    <property type="match status" value="1"/>
</dbReference>
<organism evidence="7 8">
    <name type="scientific">Thioalkalivibrio halophilus</name>
    <dbReference type="NCBI Taxonomy" id="252474"/>
    <lineage>
        <taxon>Bacteria</taxon>
        <taxon>Pseudomonadati</taxon>
        <taxon>Pseudomonadota</taxon>
        <taxon>Gammaproteobacteria</taxon>
        <taxon>Chromatiales</taxon>
        <taxon>Ectothiorhodospiraceae</taxon>
        <taxon>Thioalkalivibrio</taxon>
    </lineage>
</organism>
<sequence length="140" mass="15794">MYGMNTRKNVDSYRQAGMLSEVQVADPHRLVQMLFEGALERIAVAKGAMKAGNIAYKGERIGKAIDIIDSLRSMLDDKHNPELAERLAALYSYMMRRLTEANLHNDPERLDEVSKLLREIKAGWDEIPPEHRNASAARAS</sequence>
<gene>
    <name evidence="7" type="ORF">B1A74_08540</name>
</gene>
<dbReference type="Gene3D" id="1.20.120.340">
    <property type="entry name" value="Flagellar protein FliS"/>
    <property type="match status" value="1"/>
</dbReference>
<dbReference type="GO" id="GO:0071973">
    <property type="term" value="P:bacterial-type flagellum-dependent cell motility"/>
    <property type="evidence" value="ECO:0007669"/>
    <property type="project" value="TreeGrafter"/>
</dbReference>
<name>A0A1V2ZYN0_9GAMM</name>
<dbReference type="Pfam" id="PF02561">
    <property type="entry name" value="FliS"/>
    <property type="match status" value="1"/>
</dbReference>
<reference evidence="7 8" key="1">
    <citation type="submission" date="2017-02" db="EMBL/GenBank/DDBJ databases">
        <title>Genomic diversity within the haloalkaliphilic genus Thioalkalivibrio.</title>
        <authorList>
            <person name="Ahn A.-C."/>
            <person name="Meier-Kolthoff J."/>
            <person name="Overmars L."/>
            <person name="Richter M."/>
            <person name="Woyke T."/>
            <person name="Sorokin D.Y."/>
            <person name="Muyzer G."/>
        </authorList>
    </citation>
    <scope>NUCLEOTIDE SEQUENCE [LARGE SCALE GENOMIC DNA]</scope>
    <source>
        <strain evidence="7 8">HL17</strain>
    </source>
</reference>
<proteinExistence type="inferred from homology"/>
<keyword evidence="4 6" id="KW-1005">Bacterial flagellum biogenesis</keyword>
<dbReference type="InterPro" id="IPR036584">
    <property type="entry name" value="FliS_sf"/>
</dbReference>